<evidence type="ECO:0000256" key="1">
    <source>
        <dbReference type="SAM" id="MobiDB-lite"/>
    </source>
</evidence>
<evidence type="ECO:0000313" key="4">
    <source>
        <dbReference type="Proteomes" id="UP000636479"/>
    </source>
</evidence>
<dbReference type="Gene3D" id="1.10.510.10">
    <property type="entry name" value="Transferase(Phosphotransferase) domain 1"/>
    <property type="match status" value="1"/>
</dbReference>
<feature type="compositionally biased region" description="Polar residues" evidence="1">
    <location>
        <begin position="759"/>
        <end position="774"/>
    </location>
</feature>
<keyword evidence="4" id="KW-1185">Reference proteome</keyword>
<evidence type="ECO:0000259" key="2">
    <source>
        <dbReference type="Pfam" id="PF17667"/>
    </source>
</evidence>
<dbReference type="Proteomes" id="UP000636479">
    <property type="component" value="Unassembled WGS sequence"/>
</dbReference>
<dbReference type="SUPFAM" id="SSF56112">
    <property type="entry name" value="Protein kinase-like (PK-like)"/>
    <property type="match status" value="1"/>
</dbReference>
<feature type="region of interest" description="Disordered" evidence="1">
    <location>
        <begin position="740"/>
        <end position="843"/>
    </location>
</feature>
<proteinExistence type="predicted"/>
<dbReference type="PANTHER" id="PTHR38248:SF2">
    <property type="entry name" value="FUNK1 11"/>
    <property type="match status" value="1"/>
</dbReference>
<feature type="compositionally biased region" description="Basic and acidic residues" evidence="1">
    <location>
        <begin position="55"/>
        <end position="64"/>
    </location>
</feature>
<feature type="compositionally biased region" description="Polar residues" evidence="1">
    <location>
        <begin position="1"/>
        <end position="20"/>
    </location>
</feature>
<name>A0A8H6TAW1_9AGAR</name>
<protein>
    <recommendedName>
        <fullName evidence="2">Fungal-type protein kinase domain-containing protein</fullName>
    </recommendedName>
</protein>
<gene>
    <name evidence="3" type="ORF">MIND_00264200</name>
</gene>
<sequence>MSTQSAQTAHTPPPQSQASVASVLDNPGGTAQSHPPPQPTPRKSKPGSNLVSHANYKEDTKQDNKQNRSIWFEMAENGFAGMLEPMELLEDYMLTAESTNAETKAVTAMVNQARRRLNAAIDIYNGRDTSNPRRNNEKLMIPSFITYLEALVEKFPEDIRPLIIDSQYRNIPPLDENDHDIKPDVLSTYPGVSPPEPGKPWTWPAIGTDFEFKDNLDIFDDATGEIRKLKPRKPEDSVKIQKVEEALVQIVKSGRSLLMSSGRCYSWVIAMYKHDMARIFCFDRTGFVVSKGFEWLVEGNLRIIPTFMYRLYHPAGHPGRIDGDDFTISRPLKDNTLKSRIYEALCRNSFYAEMFSTCASATDSTISIKASRRDADGLSQPVTCYTIGDILWVSDGLFGRATRVYRVILAEDLDEENPQIYALKDAWREACRRPEVDYYDFIAKCSIGKDDADGMATCHGSVDLGAPDCDIDAEGSIQRTRIVPHPLKADVNCRIHVRSLITPVGRPLREFPSTEALCWALYRVVQHHFLAFQAGVLHRDISEGNVMFVEDTPEGQMPQGFLLDWDYAEFTEEGAERFNEMFEGRGHVILEDVEKALKDMTGTRPFMAIELIGAAIKHAAYHDLESVYWLLTWMVLRHTAHNDPVGALACGRLFDPQGVKTKQGHLQDDDPIDDEKNQALYMLSANLRRVVGDQNPKIVAKKNKYLVDDHVPIVSHKMDHPHVLWIFKKCVADQRWPPSGSDPAIPFVLPSKEDEAKTINGTDRSTFKSTGTKRTLSDNHDEGEETLSKRFKPDAAASESAGASASRPKTRGQSRAATGKGQAADSKESGQSRSGKGSRSRRT</sequence>
<dbReference type="GeneID" id="59342034"/>
<comment type="caution">
    <text evidence="3">The sequence shown here is derived from an EMBL/GenBank/DDBJ whole genome shotgun (WGS) entry which is preliminary data.</text>
</comment>
<organism evidence="3 4">
    <name type="scientific">Mycena indigotica</name>
    <dbReference type="NCBI Taxonomy" id="2126181"/>
    <lineage>
        <taxon>Eukaryota</taxon>
        <taxon>Fungi</taxon>
        <taxon>Dikarya</taxon>
        <taxon>Basidiomycota</taxon>
        <taxon>Agaricomycotina</taxon>
        <taxon>Agaricomycetes</taxon>
        <taxon>Agaricomycetidae</taxon>
        <taxon>Agaricales</taxon>
        <taxon>Marasmiineae</taxon>
        <taxon>Mycenaceae</taxon>
        <taxon>Mycena</taxon>
    </lineage>
</organism>
<dbReference type="PANTHER" id="PTHR38248">
    <property type="entry name" value="FUNK1 6"/>
    <property type="match status" value="1"/>
</dbReference>
<feature type="compositionally biased region" description="Low complexity" evidence="1">
    <location>
        <begin position="795"/>
        <end position="806"/>
    </location>
</feature>
<evidence type="ECO:0000313" key="3">
    <source>
        <dbReference type="EMBL" id="KAF7312505.1"/>
    </source>
</evidence>
<feature type="domain" description="Fungal-type protein kinase" evidence="2">
    <location>
        <begin position="380"/>
        <end position="635"/>
    </location>
</feature>
<reference evidence="3" key="1">
    <citation type="submission" date="2020-05" db="EMBL/GenBank/DDBJ databases">
        <title>Mycena genomes resolve the evolution of fungal bioluminescence.</title>
        <authorList>
            <person name="Tsai I.J."/>
        </authorList>
    </citation>
    <scope>NUCLEOTIDE SEQUENCE</scope>
    <source>
        <strain evidence="3">171206Taipei</strain>
    </source>
</reference>
<accession>A0A8H6TAW1</accession>
<dbReference type="InterPro" id="IPR011009">
    <property type="entry name" value="Kinase-like_dom_sf"/>
</dbReference>
<dbReference type="AlphaFoldDB" id="A0A8H6TAW1"/>
<feature type="region of interest" description="Disordered" evidence="1">
    <location>
        <begin position="1"/>
        <end position="64"/>
    </location>
</feature>
<dbReference type="InterPro" id="IPR040976">
    <property type="entry name" value="Pkinase_fungal"/>
</dbReference>
<dbReference type="RefSeq" id="XP_037224613.1">
    <property type="nucleotide sequence ID" value="XM_037359518.1"/>
</dbReference>
<dbReference type="OrthoDB" id="3271139at2759"/>
<feature type="compositionally biased region" description="Basic and acidic residues" evidence="1">
    <location>
        <begin position="775"/>
        <end position="793"/>
    </location>
</feature>
<dbReference type="EMBL" id="JACAZF010000002">
    <property type="protein sequence ID" value="KAF7312505.1"/>
    <property type="molecule type" value="Genomic_DNA"/>
</dbReference>
<dbReference type="Pfam" id="PF17667">
    <property type="entry name" value="Pkinase_fungal"/>
    <property type="match status" value="1"/>
</dbReference>